<comment type="similarity">
    <text evidence="1">Belongs to the non-flavoprotein flavin reductase family.</text>
</comment>
<evidence type="ECO:0000259" key="3">
    <source>
        <dbReference type="SMART" id="SM00903"/>
    </source>
</evidence>
<dbReference type="Proteomes" id="UP001604043">
    <property type="component" value="Unassembled WGS sequence"/>
</dbReference>
<dbReference type="InterPro" id="IPR002563">
    <property type="entry name" value="Flavin_Rdtase-like_dom"/>
</dbReference>
<evidence type="ECO:0000256" key="2">
    <source>
        <dbReference type="ARBA" id="ARBA00023002"/>
    </source>
</evidence>
<dbReference type="RefSeq" id="WP_394007951.1">
    <property type="nucleotide sequence ID" value="NZ_JBAFUR010000002.1"/>
</dbReference>
<dbReference type="EC" id="1.-.-.-" evidence="4"/>
<dbReference type="SUPFAM" id="SSF50475">
    <property type="entry name" value="FMN-binding split barrel"/>
    <property type="match status" value="1"/>
</dbReference>
<organism evidence="4 5">
    <name type="scientific">Xanthobacter aminoxidans</name>
    <dbReference type="NCBI Taxonomy" id="186280"/>
    <lineage>
        <taxon>Bacteria</taxon>
        <taxon>Pseudomonadati</taxon>
        <taxon>Pseudomonadota</taxon>
        <taxon>Alphaproteobacteria</taxon>
        <taxon>Hyphomicrobiales</taxon>
        <taxon>Xanthobacteraceae</taxon>
        <taxon>Xanthobacter</taxon>
    </lineage>
</organism>
<name>A0ABW6ZFU8_9HYPH</name>
<dbReference type="InterPro" id="IPR050268">
    <property type="entry name" value="NADH-dep_flavin_reductase"/>
</dbReference>
<sequence>MRPSSATEKPPVDAADFKAAMRVLAASVTVITSRRGDQLNGMTATAVCSVSTAPPQILAVVNRETTSHGLIADSGAFAVNILAAHQQELAGRFARRLDRPFEDVAHGLGETGCPLLAEAVAVIECRLRERHHAGTHTIFVGEVVGVSCRGAEPLLYFDGGYRRLAAADGAPPSWR</sequence>
<protein>
    <submittedName>
        <fullName evidence="4">Flavin reductase family protein</fullName>
        <ecNumber evidence="4">1.-.-.-</ecNumber>
    </submittedName>
</protein>
<accession>A0ABW6ZFU8</accession>
<gene>
    <name evidence="4" type="ORF">V5F30_10200</name>
</gene>
<evidence type="ECO:0000256" key="1">
    <source>
        <dbReference type="ARBA" id="ARBA00008898"/>
    </source>
</evidence>
<dbReference type="SMART" id="SM00903">
    <property type="entry name" value="Flavin_Reduct"/>
    <property type="match status" value="1"/>
</dbReference>
<dbReference type="GO" id="GO:0016491">
    <property type="term" value="F:oxidoreductase activity"/>
    <property type="evidence" value="ECO:0007669"/>
    <property type="project" value="UniProtKB-KW"/>
</dbReference>
<dbReference type="PANTHER" id="PTHR30466:SF11">
    <property type="entry name" value="FLAVIN-DEPENDENT MONOOXYGENASE, REDUCTASE SUBUNIT HSAB"/>
    <property type="match status" value="1"/>
</dbReference>
<comment type="caution">
    <text evidence="4">The sequence shown here is derived from an EMBL/GenBank/DDBJ whole genome shotgun (WGS) entry which is preliminary data.</text>
</comment>
<dbReference type="Pfam" id="PF01613">
    <property type="entry name" value="Flavin_Reduct"/>
    <property type="match status" value="1"/>
</dbReference>
<reference evidence="4 5" key="1">
    <citation type="submission" date="2024-02" db="EMBL/GenBank/DDBJ databases">
        <title>Expansion and revision of Xanthobacter and proposal of Roseixanthobacter gen. nov.</title>
        <authorList>
            <person name="Soltysiak M.P.M."/>
            <person name="Jalihal A."/>
            <person name="Ory A."/>
            <person name="Chrisophersen C."/>
            <person name="Lee A.D."/>
            <person name="Boulton J."/>
            <person name="Springer M."/>
        </authorList>
    </citation>
    <scope>NUCLEOTIDE SEQUENCE [LARGE SCALE GENOMIC DNA]</scope>
    <source>
        <strain evidence="4 5">CB5</strain>
    </source>
</reference>
<feature type="domain" description="Flavin reductase like" evidence="3">
    <location>
        <begin position="21"/>
        <end position="163"/>
    </location>
</feature>
<proteinExistence type="inferred from homology"/>
<dbReference type="EMBL" id="JBAFUR010000002">
    <property type="protein sequence ID" value="MFG1252575.1"/>
    <property type="molecule type" value="Genomic_DNA"/>
</dbReference>
<evidence type="ECO:0000313" key="4">
    <source>
        <dbReference type="EMBL" id="MFG1252575.1"/>
    </source>
</evidence>
<dbReference type="InterPro" id="IPR012349">
    <property type="entry name" value="Split_barrel_FMN-bd"/>
</dbReference>
<evidence type="ECO:0000313" key="5">
    <source>
        <dbReference type="Proteomes" id="UP001604043"/>
    </source>
</evidence>
<dbReference type="Gene3D" id="2.30.110.10">
    <property type="entry name" value="Electron Transport, Fmn-binding Protein, Chain A"/>
    <property type="match status" value="1"/>
</dbReference>
<keyword evidence="2 4" id="KW-0560">Oxidoreductase</keyword>
<dbReference type="PANTHER" id="PTHR30466">
    <property type="entry name" value="FLAVIN REDUCTASE"/>
    <property type="match status" value="1"/>
</dbReference>
<keyword evidence="5" id="KW-1185">Reference proteome</keyword>